<evidence type="ECO:0000313" key="10">
    <source>
        <dbReference type="EMBL" id="OAG12060.1"/>
    </source>
</evidence>
<gene>
    <name evidence="10" type="ORF">CC84DRAFT_1159442</name>
</gene>
<dbReference type="GeneID" id="28760721"/>
<evidence type="ECO:0000256" key="8">
    <source>
        <dbReference type="SAM" id="MobiDB-lite"/>
    </source>
</evidence>
<keyword evidence="2 7" id="KW-0805">Transcription regulation</keyword>
<keyword evidence="4 7" id="KW-0804">Transcription</keyword>
<feature type="compositionally biased region" description="Basic residues" evidence="8">
    <location>
        <begin position="235"/>
        <end position="245"/>
    </location>
</feature>
<evidence type="ECO:0000256" key="3">
    <source>
        <dbReference type="ARBA" id="ARBA00023125"/>
    </source>
</evidence>
<evidence type="ECO:0000256" key="1">
    <source>
        <dbReference type="ARBA" id="ARBA00004123"/>
    </source>
</evidence>
<dbReference type="InterPro" id="IPR003166">
    <property type="entry name" value="TFIIE_bsu_DNA-bd"/>
</dbReference>
<name>A0A177CZ04_9PLEO</name>
<dbReference type="FunCoup" id="A0A177CZ04">
    <property type="interactions" value="467"/>
</dbReference>
<dbReference type="PANTHER" id="PTHR12716:SF8">
    <property type="entry name" value="TRANSCRIPTION INITIATION FACTOR IIE SUBUNIT BETA"/>
    <property type="match status" value="1"/>
</dbReference>
<dbReference type="GO" id="GO:0003677">
    <property type="term" value="F:DNA binding"/>
    <property type="evidence" value="ECO:0007669"/>
    <property type="project" value="UniProtKB-UniRule"/>
</dbReference>
<dbReference type="AlphaFoldDB" id="A0A177CZ04"/>
<evidence type="ECO:0000313" key="11">
    <source>
        <dbReference type="Proteomes" id="UP000077069"/>
    </source>
</evidence>
<feature type="compositionally biased region" description="Low complexity" evidence="8">
    <location>
        <begin position="1"/>
        <end position="24"/>
    </location>
</feature>
<comment type="subunit">
    <text evidence="7">Tetramer of two alpha and two beta chains.</text>
</comment>
<accession>A0A177CZ04</accession>
<organism evidence="10 11">
    <name type="scientific">Paraphaeosphaeria sporulosa</name>
    <dbReference type="NCBI Taxonomy" id="1460663"/>
    <lineage>
        <taxon>Eukaryota</taxon>
        <taxon>Fungi</taxon>
        <taxon>Dikarya</taxon>
        <taxon>Ascomycota</taxon>
        <taxon>Pezizomycotina</taxon>
        <taxon>Dothideomycetes</taxon>
        <taxon>Pleosporomycetidae</taxon>
        <taxon>Pleosporales</taxon>
        <taxon>Massarineae</taxon>
        <taxon>Didymosphaeriaceae</taxon>
        <taxon>Paraphaeosphaeria</taxon>
    </lineage>
</organism>
<dbReference type="GO" id="GO:0006367">
    <property type="term" value="P:transcription initiation at RNA polymerase II promoter"/>
    <property type="evidence" value="ECO:0007669"/>
    <property type="project" value="UniProtKB-UniRule"/>
</dbReference>
<comment type="subcellular location">
    <subcellularLocation>
        <location evidence="1 7">Nucleus</location>
    </subcellularLocation>
</comment>
<feature type="domain" description="TFIIE beta" evidence="9">
    <location>
        <begin position="39"/>
        <end position="123"/>
    </location>
</feature>
<keyword evidence="11" id="KW-1185">Reference proteome</keyword>
<evidence type="ECO:0000256" key="7">
    <source>
        <dbReference type="PIRNR" id="PIRNR016398"/>
    </source>
</evidence>
<dbReference type="InterPro" id="IPR054600">
    <property type="entry name" value="TFA2_E-tether"/>
</dbReference>
<evidence type="ECO:0000256" key="2">
    <source>
        <dbReference type="ARBA" id="ARBA00023015"/>
    </source>
</evidence>
<evidence type="ECO:0000256" key="6">
    <source>
        <dbReference type="ARBA" id="ARBA00025581"/>
    </source>
</evidence>
<dbReference type="Pfam" id="PF18121">
    <property type="entry name" value="TFA2_Winged_2"/>
    <property type="match status" value="1"/>
</dbReference>
<dbReference type="RefSeq" id="XP_018042425.1">
    <property type="nucleotide sequence ID" value="XM_018177235.1"/>
</dbReference>
<dbReference type="PROSITE" id="PS51351">
    <property type="entry name" value="TFIIE_BETA_C"/>
    <property type="match status" value="1"/>
</dbReference>
<keyword evidence="3 7" id="KW-0238">DNA-binding</keyword>
<comment type="function">
    <text evidence="6 7">Recruits TFIIH to the initiation complex and stimulates the RNA polymerase II C-terminal domain kinase and DNA-dependent ATPase activities of TFIIH. Both TFIIH and TFIIE are required for promoter clearance by RNA polymerase.</text>
</comment>
<protein>
    <recommendedName>
        <fullName evidence="7">Transcription initiation factor IIE subunit beta</fullName>
    </recommendedName>
</protein>
<dbReference type="InParanoid" id="A0A177CZ04"/>
<dbReference type="EMBL" id="KV441548">
    <property type="protein sequence ID" value="OAG12060.1"/>
    <property type="molecule type" value="Genomic_DNA"/>
</dbReference>
<feature type="region of interest" description="Disordered" evidence="8">
    <location>
        <begin position="1"/>
        <end position="42"/>
    </location>
</feature>
<comment type="similarity">
    <text evidence="7">Belongs to the TFIIE beta subunit family.</text>
</comment>
<keyword evidence="5 7" id="KW-0539">Nucleus</keyword>
<dbReference type="GO" id="GO:0005673">
    <property type="term" value="C:transcription factor TFIIE complex"/>
    <property type="evidence" value="ECO:0007669"/>
    <property type="project" value="UniProtKB-UniRule"/>
</dbReference>
<dbReference type="InterPro" id="IPR040501">
    <property type="entry name" value="TFA2_Winged_2"/>
</dbReference>
<evidence type="ECO:0000256" key="5">
    <source>
        <dbReference type="ARBA" id="ARBA00023242"/>
    </source>
</evidence>
<dbReference type="STRING" id="1460663.A0A177CZ04"/>
<sequence>MSTLKASSLAPNAPSPTPSNASANGTKRKRPEEGSKVVYSQPLDTEERSHLYTQVTYAIEHLREQPDKWFTFKDIMNYLNIREDNISLRKHMKAFFHAANAGNKIEYNPDTKKYRFKPKYDIRNNAELRQYLQNQKSAQGLAVKDLKEGWLNVQDDLRILEARKQILVKHNQKDQNAKTVWNNDSTLMYDVDPEFKEEWHSTTVPQTQDELRKALLAAGLKPASAPRLPTVTKPKEKKRKTVRRGGKMTNTHMASILKDFSHLRK</sequence>
<dbReference type="GO" id="GO:0016251">
    <property type="term" value="F:RNA polymerase II general transcription initiation factor activity"/>
    <property type="evidence" value="ECO:0007669"/>
    <property type="project" value="EnsemblFungi"/>
</dbReference>
<dbReference type="Pfam" id="PF02186">
    <property type="entry name" value="TFIIE_beta"/>
    <property type="match status" value="1"/>
</dbReference>
<dbReference type="PANTHER" id="PTHR12716">
    <property type="entry name" value="TRANSCRIPTION INITIATION FACTOR IIE, BETA SUBUNIT"/>
    <property type="match status" value="1"/>
</dbReference>
<proteinExistence type="inferred from homology"/>
<dbReference type="OrthoDB" id="5323195at2759"/>
<evidence type="ECO:0000256" key="4">
    <source>
        <dbReference type="ARBA" id="ARBA00023163"/>
    </source>
</evidence>
<reference evidence="10 11" key="1">
    <citation type="submission" date="2016-05" db="EMBL/GenBank/DDBJ databases">
        <title>Comparative analysis of secretome profiles of manganese(II)-oxidizing ascomycete fungi.</title>
        <authorList>
            <consortium name="DOE Joint Genome Institute"/>
            <person name="Zeiner C.A."/>
            <person name="Purvine S.O."/>
            <person name="Zink E.M."/>
            <person name="Wu S."/>
            <person name="Pasa-Tolic L."/>
            <person name="Chaput D.L."/>
            <person name="Haridas S."/>
            <person name="Grigoriev I.V."/>
            <person name="Santelli C.M."/>
            <person name="Hansel C.M."/>
        </authorList>
    </citation>
    <scope>NUCLEOTIDE SEQUENCE [LARGE SCALE GENOMIC DNA]</scope>
    <source>
        <strain evidence="10 11">AP3s5-JAC2a</strain>
    </source>
</reference>
<dbReference type="PIRSF" id="PIRSF016398">
    <property type="entry name" value="TFIIE-beta"/>
    <property type="match status" value="1"/>
</dbReference>
<dbReference type="InterPro" id="IPR016656">
    <property type="entry name" value="TFIIE-bsu"/>
</dbReference>
<dbReference type="Proteomes" id="UP000077069">
    <property type="component" value="Unassembled WGS sequence"/>
</dbReference>
<dbReference type="Pfam" id="PF22254">
    <property type="entry name" value="TFA2_E-tether"/>
    <property type="match status" value="1"/>
</dbReference>
<dbReference type="GO" id="GO:0001097">
    <property type="term" value="F:TFIIH-class transcription factor complex binding"/>
    <property type="evidence" value="ECO:0007669"/>
    <property type="project" value="TreeGrafter"/>
</dbReference>
<feature type="region of interest" description="Disordered" evidence="8">
    <location>
        <begin position="225"/>
        <end position="245"/>
    </location>
</feature>
<evidence type="ECO:0000259" key="9">
    <source>
        <dbReference type="PROSITE" id="PS51351"/>
    </source>
</evidence>